<reference evidence="1" key="1">
    <citation type="submission" date="2020-11" db="EMBL/GenBank/DDBJ databases">
        <title>Agrobacterium vitis strain K377 genome.</title>
        <authorList>
            <person name="Xi H."/>
        </authorList>
    </citation>
    <scope>NUCLEOTIDE SEQUENCE</scope>
    <source>
        <strain evidence="1">K377</strain>
        <plasmid evidence="1">unnamed3</plasmid>
    </source>
</reference>
<name>A0AAE2R9J3_AGRVI</name>
<dbReference type="Gene3D" id="3.40.50.150">
    <property type="entry name" value="Vaccinia Virus protein VP39"/>
    <property type="match status" value="1"/>
</dbReference>
<evidence type="ECO:0000313" key="2">
    <source>
        <dbReference type="Proteomes" id="UP000655037"/>
    </source>
</evidence>
<dbReference type="GO" id="GO:0008168">
    <property type="term" value="F:methyltransferase activity"/>
    <property type="evidence" value="ECO:0007669"/>
    <property type="project" value="UniProtKB-KW"/>
</dbReference>
<dbReference type="InterPro" id="IPR008884">
    <property type="entry name" value="TylF_MeTrfase"/>
</dbReference>
<dbReference type="Pfam" id="PF05711">
    <property type="entry name" value="TylF"/>
    <property type="match status" value="1"/>
</dbReference>
<proteinExistence type="predicted"/>
<keyword evidence="1" id="KW-0489">Methyltransferase</keyword>
<dbReference type="PANTHER" id="PTHR40036:SF1">
    <property type="entry name" value="MACROCIN O-METHYLTRANSFERASE"/>
    <property type="match status" value="1"/>
</dbReference>
<dbReference type="PANTHER" id="PTHR40036">
    <property type="entry name" value="MACROCIN O-METHYLTRANSFERASE"/>
    <property type="match status" value="1"/>
</dbReference>
<organism evidence="1 2">
    <name type="scientific">Agrobacterium vitis</name>
    <name type="common">Rhizobium vitis</name>
    <dbReference type="NCBI Taxonomy" id="373"/>
    <lineage>
        <taxon>Bacteria</taxon>
        <taxon>Pseudomonadati</taxon>
        <taxon>Pseudomonadota</taxon>
        <taxon>Alphaproteobacteria</taxon>
        <taxon>Hyphomicrobiales</taxon>
        <taxon>Rhizobiaceae</taxon>
        <taxon>Rhizobium/Agrobacterium group</taxon>
        <taxon>Agrobacterium</taxon>
    </lineage>
</organism>
<protein>
    <submittedName>
        <fullName evidence="1">Class I SAM-dependent methyltransferase</fullName>
    </submittedName>
</protein>
<dbReference type="InterPro" id="IPR029063">
    <property type="entry name" value="SAM-dependent_MTases_sf"/>
</dbReference>
<gene>
    <name evidence="1" type="ORF">IEI95_008760</name>
</gene>
<dbReference type="AlphaFoldDB" id="A0AAE2R9J3"/>
<geneLocation type="plasmid" evidence="1">
    <name>unnamed3</name>
</geneLocation>
<dbReference type="GO" id="GO:0032259">
    <property type="term" value="P:methylation"/>
    <property type="evidence" value="ECO:0007669"/>
    <property type="project" value="UniProtKB-KW"/>
</dbReference>
<keyword evidence="1" id="KW-0808">Transferase</keyword>
<dbReference type="Proteomes" id="UP000655037">
    <property type="component" value="Unassembled WGS sequence"/>
</dbReference>
<dbReference type="RefSeq" id="WP_194416309.1">
    <property type="nucleotide sequence ID" value="NZ_JACXXJ020000004.1"/>
</dbReference>
<comment type="caution">
    <text evidence="1">The sequence shown here is derived from an EMBL/GenBank/DDBJ whole genome shotgun (WGS) entry which is preliminary data.</text>
</comment>
<evidence type="ECO:0000313" key="1">
    <source>
        <dbReference type="EMBL" id="MBF2714325.1"/>
    </source>
</evidence>
<keyword evidence="1" id="KW-0614">Plasmid</keyword>
<accession>A0AAE2R9J3</accession>
<sequence>MIGDPQRGVALSFLFDRELSVQFFHRLHIVKQHYLISSRLISPHTTEEMLTFIRAILTIPHDREGCIVEAGSYKGSSSAKFSIAAKLVGRTLVICDSFQGLPASEEEHGMSIENRAVIFNEGDFAGSLDEVRANIARYGALDACDFVEGWYDESLVGWNREIAAMYIDIDLAASTRTCLTYLYPWLQPGAPLFSQDGHLPLVLNVFEDMSFWQETFGEPAPHVEGIWRKKLICIVRPTTAERAG</sequence>
<dbReference type="EMBL" id="JACXXJ020000004">
    <property type="protein sequence ID" value="MBF2714325.1"/>
    <property type="molecule type" value="Genomic_DNA"/>
</dbReference>